<sequence length="302" mass="32710">MNQLEEDYFMQGAAPAGAAARPVLPPVGPRARRNGEVYHPREIGPFEDLALLRSVRMQRQHVLLGGPPGCGKTAAVEAAFDSHDGPGLLTLVGSADTTTADLLGTYLPNPDPATVVTTPYVWVSGPLTLSVQFGLPLLLDEITLIDPRVLVPLYEVMDGRGVLHIPGTNLPPIPVADGWLVCATHNPDVPGAVLSEALRDRFTHHWQVGSDWQLARDLGVPAEMVKIAQNLDRKRQNRELTWSLQLRSLLDFRNTAQLYGAEYAAGTLVAKAPAHDRDQILEAIQQLYPTVAVTGFGGRYGA</sequence>
<evidence type="ECO:0000259" key="1">
    <source>
        <dbReference type="Pfam" id="PF07728"/>
    </source>
</evidence>
<dbReference type="InterPro" id="IPR011704">
    <property type="entry name" value="ATPase_dyneun-rel_AAA"/>
</dbReference>
<comment type="caution">
    <text evidence="2">The sequence shown here is derived from an EMBL/GenBank/DDBJ whole genome shotgun (WGS) entry which is preliminary data.</text>
</comment>
<accession>A0ABP7J1E4</accession>
<proteinExistence type="predicted"/>
<dbReference type="Gene3D" id="3.40.50.300">
    <property type="entry name" value="P-loop containing nucleotide triphosphate hydrolases"/>
    <property type="match status" value="1"/>
</dbReference>
<dbReference type="InterPro" id="IPR027417">
    <property type="entry name" value="P-loop_NTPase"/>
</dbReference>
<evidence type="ECO:0000313" key="2">
    <source>
        <dbReference type="EMBL" id="GAA3832287.1"/>
    </source>
</evidence>
<dbReference type="EMBL" id="BAAAZR010000031">
    <property type="protein sequence ID" value="GAA3832287.1"/>
    <property type="molecule type" value="Genomic_DNA"/>
</dbReference>
<name>A0ABP7J1E4_9ACTN</name>
<dbReference type="PANTHER" id="PTHR42759:SF1">
    <property type="entry name" value="MAGNESIUM-CHELATASE SUBUNIT CHLD"/>
    <property type="match status" value="1"/>
</dbReference>
<dbReference type="InterPro" id="IPR050764">
    <property type="entry name" value="CbbQ/NirQ/NorQ/GpvN"/>
</dbReference>
<keyword evidence="3" id="KW-1185">Reference proteome</keyword>
<dbReference type="SUPFAM" id="SSF52540">
    <property type="entry name" value="P-loop containing nucleoside triphosphate hydrolases"/>
    <property type="match status" value="1"/>
</dbReference>
<protein>
    <recommendedName>
        <fullName evidence="1">ATPase dynein-related AAA domain-containing protein</fullName>
    </recommendedName>
</protein>
<dbReference type="Proteomes" id="UP001500888">
    <property type="component" value="Unassembled WGS sequence"/>
</dbReference>
<feature type="domain" description="ATPase dynein-related AAA" evidence="1">
    <location>
        <begin position="61"/>
        <end position="202"/>
    </location>
</feature>
<dbReference type="Pfam" id="PF07728">
    <property type="entry name" value="AAA_5"/>
    <property type="match status" value="1"/>
</dbReference>
<dbReference type="RefSeq" id="WP_344948181.1">
    <property type="nucleotide sequence ID" value="NZ_BAAAZR010000031.1"/>
</dbReference>
<reference evidence="3" key="1">
    <citation type="journal article" date="2019" name="Int. J. Syst. Evol. Microbiol.">
        <title>The Global Catalogue of Microorganisms (GCM) 10K type strain sequencing project: providing services to taxonomists for standard genome sequencing and annotation.</title>
        <authorList>
            <consortium name="The Broad Institute Genomics Platform"/>
            <consortium name="The Broad Institute Genome Sequencing Center for Infectious Disease"/>
            <person name="Wu L."/>
            <person name="Ma J."/>
        </authorList>
    </citation>
    <scope>NUCLEOTIDE SEQUENCE [LARGE SCALE GENOMIC DNA]</scope>
    <source>
        <strain evidence="3">JCM 16908</strain>
    </source>
</reference>
<dbReference type="PANTHER" id="PTHR42759">
    <property type="entry name" value="MOXR FAMILY PROTEIN"/>
    <property type="match status" value="1"/>
</dbReference>
<organism evidence="2 3">
    <name type="scientific">Sphaerisporangium flaviroseum</name>
    <dbReference type="NCBI Taxonomy" id="509199"/>
    <lineage>
        <taxon>Bacteria</taxon>
        <taxon>Bacillati</taxon>
        <taxon>Actinomycetota</taxon>
        <taxon>Actinomycetes</taxon>
        <taxon>Streptosporangiales</taxon>
        <taxon>Streptosporangiaceae</taxon>
        <taxon>Sphaerisporangium</taxon>
    </lineage>
</organism>
<gene>
    <name evidence="2" type="ORF">GCM10022226_61900</name>
</gene>
<evidence type="ECO:0000313" key="3">
    <source>
        <dbReference type="Proteomes" id="UP001500888"/>
    </source>
</evidence>